<gene>
    <name evidence="2" type="ORF">U9M48_029848</name>
</gene>
<reference evidence="2 3" key="1">
    <citation type="submission" date="2024-02" db="EMBL/GenBank/DDBJ databases">
        <title>High-quality chromosome-scale genome assembly of Pensacola bahiagrass (Paspalum notatum Flugge var. saurae).</title>
        <authorList>
            <person name="Vega J.M."/>
            <person name="Podio M."/>
            <person name="Orjuela J."/>
            <person name="Siena L.A."/>
            <person name="Pessino S.C."/>
            <person name="Combes M.C."/>
            <person name="Mariac C."/>
            <person name="Albertini E."/>
            <person name="Pupilli F."/>
            <person name="Ortiz J.P.A."/>
            <person name="Leblanc O."/>
        </authorList>
    </citation>
    <scope>NUCLEOTIDE SEQUENCE [LARGE SCALE GENOMIC DNA]</scope>
    <source>
        <strain evidence="2">R1</strain>
        <tissue evidence="2">Leaf</tissue>
    </source>
</reference>
<evidence type="ECO:0000313" key="2">
    <source>
        <dbReference type="EMBL" id="WVZ82599.1"/>
    </source>
</evidence>
<protein>
    <submittedName>
        <fullName evidence="2">Uncharacterized protein</fullName>
    </submittedName>
</protein>
<name>A0AAQ3U1T2_PASNO</name>
<organism evidence="2 3">
    <name type="scientific">Paspalum notatum var. saurae</name>
    <dbReference type="NCBI Taxonomy" id="547442"/>
    <lineage>
        <taxon>Eukaryota</taxon>
        <taxon>Viridiplantae</taxon>
        <taxon>Streptophyta</taxon>
        <taxon>Embryophyta</taxon>
        <taxon>Tracheophyta</taxon>
        <taxon>Spermatophyta</taxon>
        <taxon>Magnoliopsida</taxon>
        <taxon>Liliopsida</taxon>
        <taxon>Poales</taxon>
        <taxon>Poaceae</taxon>
        <taxon>PACMAD clade</taxon>
        <taxon>Panicoideae</taxon>
        <taxon>Andropogonodae</taxon>
        <taxon>Paspaleae</taxon>
        <taxon>Paspalinae</taxon>
        <taxon>Paspalum</taxon>
    </lineage>
</organism>
<dbReference type="EMBL" id="CP144750">
    <property type="protein sequence ID" value="WVZ82599.1"/>
    <property type="molecule type" value="Genomic_DNA"/>
</dbReference>
<evidence type="ECO:0000313" key="3">
    <source>
        <dbReference type="Proteomes" id="UP001341281"/>
    </source>
</evidence>
<dbReference type="AlphaFoldDB" id="A0AAQ3U1T2"/>
<evidence type="ECO:0000256" key="1">
    <source>
        <dbReference type="SAM" id="MobiDB-lite"/>
    </source>
</evidence>
<proteinExistence type="predicted"/>
<sequence length="111" mass="11533">MAFSSAIQAADATRGGGGVRDLWCTSSRRRRRVLNGDNSGRSRSLVVGGWLDAACVETASGSSLYVGEAVAGEVQTAGGSSSCDGVVDARWKLLDRRRGRSAQETTTLPAA</sequence>
<accession>A0AAQ3U1T2</accession>
<dbReference type="Proteomes" id="UP001341281">
    <property type="component" value="Chromosome 06"/>
</dbReference>
<feature type="region of interest" description="Disordered" evidence="1">
    <location>
        <begin position="1"/>
        <end position="20"/>
    </location>
</feature>
<keyword evidence="3" id="KW-1185">Reference proteome</keyword>